<organism evidence="3 4">
    <name type="scientific">Candidozyma duobushaemuli</name>
    <dbReference type="NCBI Taxonomy" id="1231522"/>
    <lineage>
        <taxon>Eukaryota</taxon>
        <taxon>Fungi</taxon>
        <taxon>Dikarya</taxon>
        <taxon>Ascomycota</taxon>
        <taxon>Saccharomycotina</taxon>
        <taxon>Pichiomycetes</taxon>
        <taxon>Metschnikowiaceae</taxon>
        <taxon>Candidozyma</taxon>
    </lineage>
</organism>
<protein>
    <submittedName>
        <fullName evidence="3">Uncharacterized protein</fullName>
    </submittedName>
</protein>
<dbReference type="EMBL" id="PKFP01000003">
    <property type="protein sequence ID" value="PVH15464.1"/>
    <property type="molecule type" value="Genomic_DNA"/>
</dbReference>
<proteinExistence type="predicted"/>
<evidence type="ECO:0000256" key="1">
    <source>
        <dbReference type="SAM" id="MobiDB-lite"/>
    </source>
</evidence>
<feature type="signal peptide" evidence="2">
    <location>
        <begin position="1"/>
        <end position="26"/>
    </location>
</feature>
<evidence type="ECO:0000256" key="2">
    <source>
        <dbReference type="SAM" id="SignalP"/>
    </source>
</evidence>
<accession>A0A2V1AD58</accession>
<dbReference type="GeneID" id="37003305"/>
<dbReference type="AlphaFoldDB" id="A0A2V1AD58"/>
<feature type="compositionally biased region" description="Polar residues" evidence="1">
    <location>
        <begin position="223"/>
        <end position="237"/>
    </location>
</feature>
<comment type="caution">
    <text evidence="3">The sequence shown here is derived from an EMBL/GenBank/DDBJ whole genome shotgun (WGS) entry which is preliminary data.</text>
</comment>
<keyword evidence="4" id="KW-1185">Reference proteome</keyword>
<evidence type="ECO:0000313" key="4">
    <source>
        <dbReference type="Proteomes" id="UP000244406"/>
    </source>
</evidence>
<feature type="compositionally biased region" description="Basic and acidic residues" evidence="1">
    <location>
        <begin position="211"/>
        <end position="220"/>
    </location>
</feature>
<keyword evidence="2" id="KW-0732">Signal</keyword>
<feature type="region of interest" description="Disordered" evidence="1">
    <location>
        <begin position="211"/>
        <end position="271"/>
    </location>
</feature>
<sequence>MLSQLAWPLSVLHLWFPLLLSAKALSRPAENIQFLLHYWLWYLGLTHVQFYLQLAPFQGLLTWPLPFSRYGFSTATVASYYRLVLSGGHGGGIYRPYRPGFRGKEPVFQSTMSVLERSGIARFASSLFAFNHELCRSVSWPKRPSCLHLGVDFFCYMDSPRELAQRLQSLERFIFGIRSAVSPAVSPSQKVSRSTSKVDYNDRNEFYSPKREFSPREVHSPNRLHTLSPTFPENNSPLVRKTRRKPPEERRVRSASVGSIDDSALPYPLETAPERSVSEVIFNKR</sequence>
<reference evidence="3 4" key="1">
    <citation type="submission" date="2017-12" db="EMBL/GenBank/DDBJ databases">
        <title>Genome Sequence of the Amphotericin B-resistant Candida duobushaemulonii strain, B09383.</title>
        <authorList>
            <person name="Chow N.A."/>
            <person name="Gade L."/>
            <person name="Batra D."/>
            <person name="Rowe L.A."/>
            <person name="Loparev V.N."/>
            <person name="Litvintseva A.P."/>
        </authorList>
    </citation>
    <scope>NUCLEOTIDE SEQUENCE [LARGE SCALE GENOMIC DNA]</scope>
    <source>
        <strain evidence="3 4">B09383</strain>
    </source>
</reference>
<evidence type="ECO:0000313" key="3">
    <source>
        <dbReference type="EMBL" id="PVH15464.1"/>
    </source>
</evidence>
<dbReference type="Proteomes" id="UP000244406">
    <property type="component" value="Unassembled WGS sequence"/>
</dbReference>
<gene>
    <name evidence="3" type="ORF">CXQ87_003305</name>
</gene>
<name>A0A2V1AD58_9ASCO</name>
<dbReference type="VEuPathDB" id="FungiDB:CXQ87_003305"/>
<feature type="chain" id="PRO_5015865311" evidence="2">
    <location>
        <begin position="27"/>
        <end position="285"/>
    </location>
</feature>
<dbReference type="RefSeq" id="XP_025336404.1">
    <property type="nucleotide sequence ID" value="XM_025481786.1"/>
</dbReference>